<evidence type="ECO:0000313" key="2">
    <source>
        <dbReference type="Proteomes" id="UP000251647"/>
    </source>
</evidence>
<evidence type="ECO:0000313" key="1">
    <source>
        <dbReference type="EMBL" id="SPY27599.1"/>
    </source>
</evidence>
<proteinExistence type="predicted"/>
<accession>A0A2T3QQD6</accession>
<protein>
    <submittedName>
        <fullName evidence="1">Uncharacterized protein</fullName>
    </submittedName>
</protein>
<dbReference type="Proteomes" id="UP000251647">
    <property type="component" value="Unassembled WGS sequence"/>
</dbReference>
<dbReference type="EMBL" id="UATL01000001">
    <property type="protein sequence ID" value="SPY27599.1"/>
    <property type="molecule type" value="Genomic_DNA"/>
</dbReference>
<dbReference type="OrthoDB" id="5822316at2"/>
<reference evidence="1 2" key="1">
    <citation type="submission" date="2018-06" db="EMBL/GenBank/DDBJ databases">
        <authorList>
            <consortium name="Pathogen Informatics"/>
            <person name="Doyle S."/>
        </authorList>
    </citation>
    <scope>NUCLEOTIDE SEQUENCE [LARGE SCALE GENOMIC DNA]</scope>
    <source>
        <strain evidence="1 2">NCTC11647</strain>
    </source>
</reference>
<gene>
    <name evidence="1" type="ORF">NCTC11647_00656</name>
</gene>
<dbReference type="RefSeq" id="WP_036764247.1">
    <property type="nucleotide sequence ID" value="NZ_PYOG01000001.1"/>
</dbReference>
<organism evidence="1 2">
    <name type="scientific">Photobacterium damselae</name>
    <dbReference type="NCBI Taxonomy" id="38293"/>
    <lineage>
        <taxon>Bacteria</taxon>
        <taxon>Pseudomonadati</taxon>
        <taxon>Pseudomonadota</taxon>
        <taxon>Gammaproteobacteria</taxon>
        <taxon>Vibrionales</taxon>
        <taxon>Vibrionaceae</taxon>
        <taxon>Photobacterium</taxon>
    </lineage>
</organism>
<dbReference type="AlphaFoldDB" id="A0A2T3QQD6"/>
<sequence length="99" mass="11812">MEQLDQIEQQIIALLRSSNYPDDFPEQLEQFVLARHQIVESILSDRDNLTREQFDAVVLRTQQMKEILQQHKQIIADKLLQAKRSEKSVSLYQRYQNKL</sequence>
<name>A0A2T3QQD6_PHODM</name>